<organism evidence="1 2">
    <name type="scientific">Streptomyces fungicidicus</name>
    <dbReference type="NCBI Taxonomy" id="68203"/>
    <lineage>
        <taxon>Bacteria</taxon>
        <taxon>Bacillati</taxon>
        <taxon>Actinomycetota</taxon>
        <taxon>Actinomycetes</taxon>
        <taxon>Kitasatosporales</taxon>
        <taxon>Streptomycetaceae</taxon>
        <taxon>Streptomyces</taxon>
    </lineage>
</organism>
<evidence type="ECO:0000313" key="1">
    <source>
        <dbReference type="EMBL" id="NUV74953.1"/>
    </source>
</evidence>
<name>A0ACC7XZ64_9ACTN</name>
<dbReference type="Proteomes" id="UP000556843">
    <property type="component" value="Unassembled WGS sequence"/>
</dbReference>
<accession>A0ACC7XZ64</accession>
<evidence type="ECO:0000313" key="2">
    <source>
        <dbReference type="Proteomes" id="UP000556843"/>
    </source>
</evidence>
<dbReference type="EMBL" id="JAANNW010000009">
    <property type="protein sequence ID" value="NUV74953.1"/>
    <property type="molecule type" value="Genomic_DNA"/>
</dbReference>
<reference evidence="1" key="1">
    <citation type="submission" date="2020-03" db="EMBL/GenBank/DDBJ databases">
        <title>Complete genome sequence of sixteen Streptomyces strains facilitates identification of candidate genes involved in plant growth-promotion in grain legumes and cereals.</title>
        <authorList>
            <person name="Gopalakrishnan S."/>
            <person name="Thakur V."/>
            <person name="Saxena R."/>
            <person name="Vadlamudi S."/>
            <person name="Purohit S."/>
            <person name="Kumar V."/>
            <person name="Rathore A."/>
            <person name="Chitikineni A."/>
            <person name="Varshney R.K."/>
        </authorList>
    </citation>
    <scope>NUCLEOTIDE SEQUENCE</scope>
    <source>
        <strain evidence="1">CAI-93</strain>
    </source>
</reference>
<proteinExistence type="predicted"/>
<sequence>MANMHRYPVRGLRGIDDALWEDFRAATELAQGDRSSTLREFMEWFVRRDGAELPTPPPAE</sequence>
<protein>
    <submittedName>
        <fullName evidence="1">Uncharacterized protein</fullName>
    </submittedName>
</protein>
<gene>
    <name evidence="1" type="ORF">G6W56_12370</name>
</gene>
<comment type="caution">
    <text evidence="1">The sequence shown here is derived from an EMBL/GenBank/DDBJ whole genome shotgun (WGS) entry which is preliminary data.</text>
</comment>
<keyword evidence="2" id="KW-1185">Reference proteome</keyword>